<dbReference type="GeneID" id="19975183"/>
<dbReference type="OrthoDB" id="10254221at2759"/>
<comment type="similarity">
    <text evidence="1">Belongs to the avfA family.</text>
</comment>
<evidence type="ECO:0000259" key="2">
    <source>
        <dbReference type="Pfam" id="PF13460"/>
    </source>
</evidence>
<dbReference type="Gene3D" id="3.40.50.720">
    <property type="entry name" value="NAD(P)-binding Rossmann-like Domain"/>
    <property type="match status" value="1"/>
</dbReference>
<evidence type="ECO:0000256" key="1">
    <source>
        <dbReference type="ARBA" id="ARBA00038376"/>
    </source>
</evidence>
<dbReference type="STRING" id="1220924.W2RK70"/>
<proteinExistence type="inferred from homology"/>
<dbReference type="HOGENOM" id="CLU_025711_4_3_1"/>
<dbReference type="Pfam" id="PF13460">
    <property type="entry name" value="NAD_binding_10"/>
    <property type="match status" value="1"/>
</dbReference>
<dbReference type="PANTHER" id="PTHR43355:SF2">
    <property type="entry name" value="FLAVIN REDUCTASE (NADPH)"/>
    <property type="match status" value="1"/>
</dbReference>
<feature type="domain" description="NAD(P)-binding" evidence="2">
    <location>
        <begin position="10"/>
        <end position="176"/>
    </location>
</feature>
<name>W2RK70_CYPE1</name>
<dbReference type="Proteomes" id="UP000030752">
    <property type="component" value="Unassembled WGS sequence"/>
</dbReference>
<dbReference type="AlphaFoldDB" id="W2RK70"/>
<dbReference type="VEuPathDB" id="FungiDB:HMPREF1541_07844"/>
<dbReference type="InterPro" id="IPR051606">
    <property type="entry name" value="Polyketide_Oxido-like"/>
</dbReference>
<dbReference type="eggNOG" id="ENOG502QRBH">
    <property type="taxonomic scope" value="Eukaryota"/>
</dbReference>
<dbReference type="SUPFAM" id="SSF51735">
    <property type="entry name" value="NAD(P)-binding Rossmann-fold domains"/>
    <property type="match status" value="1"/>
</dbReference>
<sequence length="248" mass="27323">MAGSKILVLGATGPTGINVLRELIHRKLSAVVYARTPSKIPPELQSSPYIEIIQGEFRASDEPALSRAIAQCYAVISLIGPVLGEVRSYTPTFFADIYTQQVLPLMIQHSVPRILAMSTVSVYRQEDSFSFLRWLNSLVIRLLFSTAQKNMFAVEAAFDNDKQAHELDWTVYRMVIVLGGCDEQSWQKDRAAGEMYAGPVGAKGFSLLSRRGQLARWLVDAALDKNGQWSQKMPAVSRVAGGKSSKAA</sequence>
<protein>
    <recommendedName>
        <fullName evidence="2">NAD(P)-binding domain-containing protein</fullName>
    </recommendedName>
</protein>
<evidence type="ECO:0000313" key="4">
    <source>
        <dbReference type="Proteomes" id="UP000030752"/>
    </source>
</evidence>
<gene>
    <name evidence="3" type="ORF">HMPREF1541_07844</name>
</gene>
<reference evidence="3 4" key="1">
    <citation type="submission" date="2013-03" db="EMBL/GenBank/DDBJ databases">
        <title>The Genome Sequence of Phialophora europaea CBS 101466.</title>
        <authorList>
            <consortium name="The Broad Institute Genomics Platform"/>
            <person name="Cuomo C."/>
            <person name="de Hoog S."/>
            <person name="Gorbushina A."/>
            <person name="Walker B."/>
            <person name="Young S.K."/>
            <person name="Zeng Q."/>
            <person name="Gargeya S."/>
            <person name="Fitzgerald M."/>
            <person name="Haas B."/>
            <person name="Abouelleil A."/>
            <person name="Allen A.W."/>
            <person name="Alvarado L."/>
            <person name="Arachchi H.M."/>
            <person name="Berlin A.M."/>
            <person name="Chapman S.B."/>
            <person name="Gainer-Dewar J."/>
            <person name="Goldberg J."/>
            <person name="Griggs A."/>
            <person name="Gujja S."/>
            <person name="Hansen M."/>
            <person name="Howarth C."/>
            <person name="Imamovic A."/>
            <person name="Ireland A."/>
            <person name="Larimer J."/>
            <person name="McCowan C."/>
            <person name="Murphy C."/>
            <person name="Pearson M."/>
            <person name="Poon T.W."/>
            <person name="Priest M."/>
            <person name="Roberts A."/>
            <person name="Saif S."/>
            <person name="Shea T."/>
            <person name="Sisk P."/>
            <person name="Sykes S."/>
            <person name="Wortman J."/>
            <person name="Nusbaum C."/>
            <person name="Birren B."/>
        </authorList>
    </citation>
    <scope>NUCLEOTIDE SEQUENCE [LARGE SCALE GENOMIC DNA]</scope>
    <source>
        <strain evidence="3 4">CBS 101466</strain>
    </source>
</reference>
<organism evidence="3 4">
    <name type="scientific">Cyphellophora europaea (strain CBS 101466)</name>
    <name type="common">Phialophora europaea</name>
    <dbReference type="NCBI Taxonomy" id="1220924"/>
    <lineage>
        <taxon>Eukaryota</taxon>
        <taxon>Fungi</taxon>
        <taxon>Dikarya</taxon>
        <taxon>Ascomycota</taxon>
        <taxon>Pezizomycotina</taxon>
        <taxon>Eurotiomycetes</taxon>
        <taxon>Chaetothyriomycetidae</taxon>
        <taxon>Chaetothyriales</taxon>
        <taxon>Cyphellophoraceae</taxon>
        <taxon>Cyphellophora</taxon>
    </lineage>
</organism>
<accession>W2RK70</accession>
<evidence type="ECO:0000313" key="3">
    <source>
        <dbReference type="EMBL" id="ETN36857.1"/>
    </source>
</evidence>
<dbReference type="InterPro" id="IPR016040">
    <property type="entry name" value="NAD(P)-bd_dom"/>
</dbReference>
<dbReference type="InParanoid" id="W2RK70"/>
<keyword evidence="4" id="KW-1185">Reference proteome</keyword>
<dbReference type="InterPro" id="IPR036291">
    <property type="entry name" value="NAD(P)-bd_dom_sf"/>
</dbReference>
<dbReference type="EMBL" id="KB822724">
    <property type="protein sequence ID" value="ETN36857.1"/>
    <property type="molecule type" value="Genomic_DNA"/>
</dbReference>
<dbReference type="GO" id="GO:0016646">
    <property type="term" value="F:oxidoreductase activity, acting on the CH-NH group of donors, NAD or NADP as acceptor"/>
    <property type="evidence" value="ECO:0007669"/>
    <property type="project" value="TreeGrafter"/>
</dbReference>
<dbReference type="RefSeq" id="XP_008720389.1">
    <property type="nucleotide sequence ID" value="XM_008722167.1"/>
</dbReference>
<dbReference type="PANTHER" id="PTHR43355">
    <property type="entry name" value="FLAVIN REDUCTASE (NADPH)"/>
    <property type="match status" value="1"/>
</dbReference>